<dbReference type="EMBL" id="JAUPBM010000019">
    <property type="protein sequence ID" value="MDO7019689.1"/>
    <property type="molecule type" value="Genomic_DNA"/>
</dbReference>
<sequence length="87" mass="10308">MNYLYSSRGQVRAEMGNYEEALKDYDKAIELNHSSIPIYYFLRGNVKYNLGQYKDALEDYNKCIELDDSYTEAYEKIEDIKSKLDIQ</sequence>
<dbReference type="InterPro" id="IPR011990">
    <property type="entry name" value="TPR-like_helical_dom_sf"/>
</dbReference>
<proteinExistence type="predicted"/>
<evidence type="ECO:0000256" key="1">
    <source>
        <dbReference type="ARBA" id="ARBA00022737"/>
    </source>
</evidence>
<dbReference type="Pfam" id="PF00515">
    <property type="entry name" value="TPR_1"/>
    <property type="match status" value="2"/>
</dbReference>
<feature type="repeat" description="TPR" evidence="3">
    <location>
        <begin position="37"/>
        <end position="70"/>
    </location>
</feature>
<evidence type="ECO:0000313" key="4">
    <source>
        <dbReference type="EMBL" id="MDO7019689.1"/>
    </source>
</evidence>
<organism evidence="4 5">
    <name type="scientific">Brachyspira innocens</name>
    <dbReference type="NCBI Taxonomy" id="13264"/>
    <lineage>
        <taxon>Bacteria</taxon>
        <taxon>Pseudomonadati</taxon>
        <taxon>Spirochaetota</taxon>
        <taxon>Spirochaetia</taxon>
        <taxon>Brachyspirales</taxon>
        <taxon>Brachyspiraceae</taxon>
        <taxon>Brachyspira</taxon>
    </lineage>
</organism>
<keyword evidence="2 3" id="KW-0802">TPR repeat</keyword>
<dbReference type="InterPro" id="IPR019734">
    <property type="entry name" value="TPR_rpt"/>
</dbReference>
<keyword evidence="1" id="KW-0677">Repeat</keyword>
<keyword evidence="5" id="KW-1185">Reference proteome</keyword>
<dbReference type="PANTHER" id="PTHR44858">
    <property type="entry name" value="TETRATRICOPEPTIDE REPEAT PROTEIN 6"/>
    <property type="match status" value="1"/>
</dbReference>
<dbReference type="RefSeq" id="WP_304385140.1">
    <property type="nucleotide sequence ID" value="NZ_JAUPBM010000019.1"/>
</dbReference>
<dbReference type="SMART" id="SM00028">
    <property type="entry name" value="TPR"/>
    <property type="match status" value="2"/>
</dbReference>
<dbReference type="Gene3D" id="1.25.40.10">
    <property type="entry name" value="Tetratricopeptide repeat domain"/>
    <property type="match status" value="1"/>
</dbReference>
<name>A0ABT8YV50_9SPIR</name>
<evidence type="ECO:0000256" key="2">
    <source>
        <dbReference type="ARBA" id="ARBA00022803"/>
    </source>
</evidence>
<evidence type="ECO:0000313" key="5">
    <source>
        <dbReference type="Proteomes" id="UP001175147"/>
    </source>
</evidence>
<comment type="caution">
    <text evidence="4">The sequence shown here is derived from an EMBL/GenBank/DDBJ whole genome shotgun (WGS) entry which is preliminary data.</text>
</comment>
<feature type="repeat" description="TPR" evidence="3">
    <location>
        <begin position="2"/>
        <end position="35"/>
    </location>
</feature>
<reference evidence="4" key="1">
    <citation type="submission" date="2023-07" db="EMBL/GenBank/DDBJ databases">
        <title>Mucosal microbiota of week-old chicken and adult hens.</title>
        <authorList>
            <person name="Volf J."/>
            <person name="Karasova D."/>
            <person name="Crhanova M."/>
            <person name="Faldynova M."/>
            <person name="Prikrylova H."/>
            <person name="Zeman M."/>
            <person name="Babak V."/>
            <person name="Rajova J."/>
            <person name="Rychlik I."/>
        </authorList>
    </citation>
    <scope>NUCLEOTIDE SEQUENCE</scope>
    <source>
        <strain evidence="4">ET902</strain>
    </source>
</reference>
<accession>A0ABT8YV50</accession>
<protein>
    <submittedName>
        <fullName evidence="4">Tetratricopeptide repeat protein</fullName>
    </submittedName>
</protein>
<dbReference type="PROSITE" id="PS50005">
    <property type="entry name" value="TPR"/>
    <property type="match status" value="2"/>
</dbReference>
<gene>
    <name evidence="4" type="ORF">Q5M86_02755</name>
</gene>
<evidence type="ECO:0000256" key="3">
    <source>
        <dbReference type="PROSITE-ProRule" id="PRU00339"/>
    </source>
</evidence>
<dbReference type="PANTHER" id="PTHR44858:SF1">
    <property type="entry name" value="UDP-N-ACETYLGLUCOSAMINE--PEPTIDE N-ACETYLGLUCOSAMINYLTRANSFERASE SPINDLY-RELATED"/>
    <property type="match status" value="1"/>
</dbReference>
<dbReference type="Proteomes" id="UP001175147">
    <property type="component" value="Unassembled WGS sequence"/>
</dbReference>
<dbReference type="SUPFAM" id="SSF48452">
    <property type="entry name" value="TPR-like"/>
    <property type="match status" value="1"/>
</dbReference>
<dbReference type="PROSITE" id="PS50293">
    <property type="entry name" value="TPR_REGION"/>
    <property type="match status" value="1"/>
</dbReference>
<dbReference type="InterPro" id="IPR050498">
    <property type="entry name" value="Ycf3"/>
</dbReference>